<gene>
    <name evidence="2" type="ORF">HMPREF9080_00155</name>
</gene>
<name>G9ZBN1_9GAMM</name>
<dbReference type="HOGENOM" id="CLU_112689_0_0_6"/>
<evidence type="ECO:0000313" key="3">
    <source>
        <dbReference type="Proteomes" id="UP000004750"/>
    </source>
</evidence>
<dbReference type="AlphaFoldDB" id="G9ZBN1"/>
<feature type="compositionally biased region" description="Pro residues" evidence="1">
    <location>
        <begin position="162"/>
        <end position="172"/>
    </location>
</feature>
<organism evidence="2 3">
    <name type="scientific">Cardiobacterium valvarum F0432</name>
    <dbReference type="NCBI Taxonomy" id="797473"/>
    <lineage>
        <taxon>Bacteria</taxon>
        <taxon>Pseudomonadati</taxon>
        <taxon>Pseudomonadota</taxon>
        <taxon>Gammaproteobacteria</taxon>
        <taxon>Cardiobacteriales</taxon>
        <taxon>Cardiobacteriaceae</taxon>
        <taxon>Cardiobacterium</taxon>
    </lineage>
</organism>
<dbReference type="EMBL" id="AGCM01000007">
    <property type="protein sequence ID" value="EHM56074.1"/>
    <property type="molecule type" value="Genomic_DNA"/>
</dbReference>
<protein>
    <submittedName>
        <fullName evidence="2">Uncharacterized protein</fullName>
    </submittedName>
</protein>
<feature type="region of interest" description="Disordered" evidence="1">
    <location>
        <begin position="151"/>
        <end position="194"/>
    </location>
</feature>
<feature type="non-terminal residue" evidence="2">
    <location>
        <position position="194"/>
    </location>
</feature>
<proteinExistence type="predicted"/>
<accession>G9ZBN1</accession>
<dbReference type="RefSeq" id="WP_006984185.1">
    <property type="nucleotide sequence ID" value="NZ_JH417880.1"/>
</dbReference>
<reference evidence="2 3" key="1">
    <citation type="submission" date="2011-08" db="EMBL/GenBank/DDBJ databases">
        <authorList>
            <person name="Weinstock G."/>
            <person name="Sodergren E."/>
            <person name="Clifton S."/>
            <person name="Fulton L."/>
            <person name="Fulton B."/>
            <person name="Courtney L."/>
            <person name="Fronick C."/>
            <person name="Harrison M."/>
            <person name="Strong C."/>
            <person name="Farmer C."/>
            <person name="Delahaunty K."/>
            <person name="Markovic C."/>
            <person name="Hall O."/>
            <person name="Minx P."/>
            <person name="Tomlinson C."/>
            <person name="Mitreva M."/>
            <person name="Hou S."/>
            <person name="Chen J."/>
            <person name="Wollam A."/>
            <person name="Pepin K.H."/>
            <person name="Johnson M."/>
            <person name="Bhonagiri V."/>
            <person name="Zhang X."/>
            <person name="Suruliraj S."/>
            <person name="Warren W."/>
            <person name="Chinwalla A."/>
            <person name="Mardis E.R."/>
            <person name="Wilson R.K."/>
        </authorList>
    </citation>
    <scope>NUCLEOTIDE SEQUENCE [LARGE SCALE GENOMIC DNA]</scope>
    <source>
        <strain evidence="2 3">F0432</strain>
    </source>
</reference>
<dbReference type="Proteomes" id="UP000004750">
    <property type="component" value="Unassembled WGS sequence"/>
</dbReference>
<evidence type="ECO:0000313" key="2">
    <source>
        <dbReference type="EMBL" id="EHM56074.1"/>
    </source>
</evidence>
<sequence>MAQQVNLVIKEISGRVVGEYTINAGSAPLQIEAVNNVYYEFIDTASGRGPAVVSGTRNGDDLVVSIDNNNSLIIKDYFTNGQGALVGMRGDGSPYIYPTIEAIEHTLASEIGSATGAATTNSSSLSPAAVAGIIGGVALTAGGIAIAKHNHDKHHHHGNNPNPQPQPNPNPQPNNNKGTITVSGEAKVGSTLTA</sequence>
<evidence type="ECO:0000256" key="1">
    <source>
        <dbReference type="SAM" id="MobiDB-lite"/>
    </source>
</evidence>
<dbReference type="STRING" id="797473.HMPREF9080_00155"/>
<comment type="caution">
    <text evidence="2">The sequence shown here is derived from an EMBL/GenBank/DDBJ whole genome shotgun (WGS) entry which is preliminary data.</text>
</comment>